<dbReference type="EC" id="3.6.5.-" evidence="4"/>
<dbReference type="PROSITE" id="PS00301">
    <property type="entry name" value="G_TR_1"/>
    <property type="match status" value="1"/>
</dbReference>
<dbReference type="InterPro" id="IPR000795">
    <property type="entry name" value="T_Tr_GTP-bd_dom"/>
</dbReference>
<feature type="binding site" evidence="4">
    <location>
        <begin position="16"/>
        <end position="21"/>
    </location>
    <ligand>
        <name>GTP</name>
        <dbReference type="ChEBI" id="CHEBI:37565"/>
    </ligand>
</feature>
<sequence length="606" mass="67380">MQRTDLRNIAIIAHVDHGKTTLVDAMLKQSGIFRANEQVAERVLDSNELERERGITILAKNTAITYKGIKINIVDTPGHADFGGEVERVLNMVDGVLLLVDAFEGPMPQTKYVLRKALAQKLKPIVVINKIDRPDRRIDDVLDEVLELFIELEANDEQLDFPVVYTSARSGVAKLNMDDEGTNLEPLFDLLVKTIPAPAGDIDGPLQIMVTTLDYDDYVGRIAIGRVMRGRVVSGQTVSLINGDTEKKAKISRLYVYEGLKRLEVKEAALGDIVAITGLEGINIGDTIADPECPEALPSISIDEPTLSMMFSVNTSPFAGKEGQFVTSRHLRDRLFREAETNVSLRVTETDSPDTFEVAGRGELHLSILIETMRREGYEFQVGKPKVIYKTINGQLCEPMEFLTIDVPQEYMGPVMEALGTRRAELVNMVELAGYLRMEFVIPARGLIGFRSELLTSTKGHGIMHHVFHGYAPYKGDIPGRTRGALVAFEDGETTAYGIYSLQDRGVMFVVPGQAVYQGMIVGENAREMDMDVNPCKKKHVTNMRSSSADEAIRLTPPRILSLEQALEYINDDELVEVTPRNIRLRKAILDRHERAKARKNSSLGA</sequence>
<dbReference type="CDD" id="cd16263">
    <property type="entry name" value="BipA_III"/>
    <property type="match status" value="1"/>
</dbReference>
<dbReference type="InterPro" id="IPR004161">
    <property type="entry name" value="EFTu-like_2"/>
</dbReference>
<dbReference type="FunFam" id="2.40.30.10:FF:000016">
    <property type="entry name" value="GTP-binding protein TypA"/>
    <property type="match status" value="1"/>
</dbReference>
<dbReference type="InterPro" id="IPR048876">
    <property type="entry name" value="BipA_C"/>
</dbReference>
<reference evidence="6 7" key="2">
    <citation type="submission" date="2007-01" db="EMBL/GenBank/DDBJ databases">
        <title>Sequencing of the draft genome and assembly of Thermosinus carboxydivorans Nor1.</title>
        <authorList>
            <consortium name="US DOE Joint Genome Institute (JGI-PGF)"/>
            <person name="Copeland A."/>
            <person name="Lucas S."/>
            <person name="Lapidus A."/>
            <person name="Barry K."/>
            <person name="Glavina del Rio T."/>
            <person name="Dalin E."/>
            <person name="Tice H."/>
            <person name="Bruce D."/>
            <person name="Pitluck S."/>
            <person name="Richardson P."/>
        </authorList>
    </citation>
    <scope>NUCLEOTIDE SEQUENCE [LARGE SCALE GENOMIC DNA]</scope>
    <source>
        <strain evidence="6 7">Nor1</strain>
    </source>
</reference>
<gene>
    <name evidence="4" type="primary">bipA</name>
    <name evidence="6" type="ORF">TcarDRAFT_1820</name>
</gene>
<dbReference type="FunFam" id="3.30.70.240:FF:000002">
    <property type="entry name" value="GTP-binding protein TypA"/>
    <property type="match status" value="1"/>
</dbReference>
<dbReference type="Gene3D" id="2.40.50.250">
    <property type="entry name" value="bipa protein"/>
    <property type="match status" value="1"/>
</dbReference>
<dbReference type="PROSITE" id="PS51722">
    <property type="entry name" value="G_TR_2"/>
    <property type="match status" value="1"/>
</dbReference>
<dbReference type="GO" id="GO:0005829">
    <property type="term" value="C:cytosol"/>
    <property type="evidence" value="ECO:0007669"/>
    <property type="project" value="TreeGrafter"/>
</dbReference>
<dbReference type="Gene3D" id="3.40.50.300">
    <property type="entry name" value="P-loop containing nucleotide triphosphate hydrolases"/>
    <property type="match status" value="1"/>
</dbReference>
<evidence type="ECO:0000256" key="1">
    <source>
        <dbReference type="ARBA" id="ARBA00022741"/>
    </source>
</evidence>
<dbReference type="InterPro" id="IPR035651">
    <property type="entry name" value="BipA_V"/>
</dbReference>
<dbReference type="Pfam" id="PF00679">
    <property type="entry name" value="EFG_C"/>
    <property type="match status" value="1"/>
</dbReference>
<dbReference type="InterPro" id="IPR047043">
    <property type="entry name" value="BipA_III"/>
</dbReference>
<dbReference type="NCBIfam" id="TIGR01394">
    <property type="entry name" value="TypA_BipA"/>
    <property type="match status" value="1"/>
</dbReference>
<evidence type="ECO:0000313" key="6">
    <source>
        <dbReference type="EMBL" id="EAX47942.1"/>
    </source>
</evidence>
<keyword evidence="1 4" id="KW-0547">Nucleotide-binding</keyword>
<dbReference type="InterPro" id="IPR027417">
    <property type="entry name" value="P-loop_NTPase"/>
</dbReference>
<dbReference type="InterPro" id="IPR042116">
    <property type="entry name" value="TypA/BipA_C"/>
</dbReference>
<dbReference type="PANTHER" id="PTHR42908">
    <property type="entry name" value="TRANSLATION ELONGATION FACTOR-RELATED"/>
    <property type="match status" value="1"/>
</dbReference>
<keyword evidence="4" id="KW-0699">rRNA-binding</keyword>
<dbReference type="CDD" id="cd03710">
    <property type="entry name" value="BipA_TypA_C"/>
    <property type="match status" value="1"/>
</dbReference>
<reference evidence="6 7" key="1">
    <citation type="submission" date="2007-01" db="EMBL/GenBank/DDBJ databases">
        <title>Annotation of the draft genome assembly of Thermosinus carboxydivorans Nor1.</title>
        <authorList>
            <consortium name="US DOE Joint Genome Institute (JGI-ORNL)"/>
            <person name="Larimer F."/>
            <person name="Land M."/>
            <person name="Hauser L."/>
        </authorList>
    </citation>
    <scope>NUCLEOTIDE SEQUENCE [LARGE SCALE GENOMIC DNA]</scope>
    <source>
        <strain evidence="6 7">Nor1</strain>
    </source>
</reference>
<dbReference type="InterPro" id="IPR005225">
    <property type="entry name" value="Small_GTP-bd"/>
</dbReference>
<dbReference type="InterPro" id="IPR047042">
    <property type="entry name" value="BipA_II"/>
</dbReference>
<accession>A1HPG5</accession>
<comment type="function">
    <text evidence="4">A 50S ribosomal subunit assembly protein with GTPase activity, required for 50S subunit assembly at low temperatures, may also play a role in translation. Binds GTP and analogs. Binds the 70S ribosome between the 30S and 50S subunits, in a similar position as ribosome-bound EF-G; it contacts a number of ribosomal proteins, both rRNAs and the A-site tRNA.</text>
</comment>
<dbReference type="GO" id="GO:0000027">
    <property type="term" value="P:ribosomal large subunit assembly"/>
    <property type="evidence" value="ECO:0007669"/>
    <property type="project" value="UniProtKB-UniRule"/>
</dbReference>
<dbReference type="PRINTS" id="PR00315">
    <property type="entry name" value="ELONGATNFCT"/>
</dbReference>
<proteinExistence type="inferred from homology"/>
<comment type="caution">
    <text evidence="6">The sequence shown here is derived from an EMBL/GenBank/DDBJ whole genome shotgun (WGS) entry which is preliminary data.</text>
</comment>
<dbReference type="GO" id="GO:0043022">
    <property type="term" value="F:ribosome binding"/>
    <property type="evidence" value="ECO:0007669"/>
    <property type="project" value="UniProtKB-UniRule"/>
</dbReference>
<protein>
    <recommendedName>
        <fullName evidence="4">Large ribosomal subunit assembly factor BipA</fullName>
        <ecNumber evidence="4">3.6.5.-</ecNumber>
    </recommendedName>
    <alternativeName>
        <fullName evidence="4">GTP-binding protein BipA</fullName>
    </alternativeName>
</protein>
<dbReference type="GO" id="GO:0003924">
    <property type="term" value="F:GTPase activity"/>
    <property type="evidence" value="ECO:0007669"/>
    <property type="project" value="UniProtKB-UniRule"/>
</dbReference>
<dbReference type="GO" id="GO:0009409">
    <property type="term" value="P:response to cold"/>
    <property type="evidence" value="ECO:0007669"/>
    <property type="project" value="UniProtKB-ARBA"/>
</dbReference>
<dbReference type="Proteomes" id="UP000005139">
    <property type="component" value="Unassembled WGS sequence"/>
</dbReference>
<dbReference type="InterPro" id="IPR031157">
    <property type="entry name" value="G_TR_CS"/>
</dbReference>
<feature type="domain" description="Tr-type G" evidence="5">
    <location>
        <begin position="4"/>
        <end position="199"/>
    </location>
</feature>
<comment type="subunit">
    <text evidence="4">Monomer.</text>
</comment>
<dbReference type="GO" id="GO:0010467">
    <property type="term" value="P:gene expression"/>
    <property type="evidence" value="ECO:0007669"/>
    <property type="project" value="UniProtKB-ARBA"/>
</dbReference>
<evidence type="ECO:0000256" key="4">
    <source>
        <dbReference type="HAMAP-Rule" id="MF_00849"/>
    </source>
</evidence>
<dbReference type="RefSeq" id="WP_007288927.1">
    <property type="nucleotide sequence ID" value="NZ_AAWL01000005.1"/>
</dbReference>
<dbReference type="OrthoDB" id="9804431at2"/>
<dbReference type="SUPFAM" id="SSF50447">
    <property type="entry name" value="Translation proteins"/>
    <property type="match status" value="1"/>
</dbReference>
<evidence type="ECO:0000256" key="3">
    <source>
        <dbReference type="ARBA" id="ARBA00048548"/>
    </source>
</evidence>
<keyword evidence="4" id="KW-0820">tRNA-binding</keyword>
<dbReference type="AlphaFoldDB" id="A1HPG5"/>
<keyword evidence="4" id="KW-0963">Cytoplasm</keyword>
<dbReference type="InterPro" id="IPR047041">
    <property type="entry name" value="BipA_GTP-bd_dom"/>
</dbReference>
<dbReference type="Pfam" id="PF03144">
    <property type="entry name" value="GTP_EFTU_D2"/>
    <property type="match status" value="1"/>
</dbReference>
<dbReference type="EMBL" id="AAWL01000005">
    <property type="protein sequence ID" value="EAX47942.1"/>
    <property type="molecule type" value="Genomic_DNA"/>
</dbReference>
<evidence type="ECO:0000256" key="2">
    <source>
        <dbReference type="ARBA" id="ARBA00023134"/>
    </source>
</evidence>
<evidence type="ECO:0000259" key="5">
    <source>
        <dbReference type="PROSITE" id="PS51722"/>
    </source>
</evidence>
<keyword evidence="7" id="KW-1185">Reference proteome</keyword>
<keyword evidence="2 4" id="KW-0342">GTP-binding</keyword>
<dbReference type="SMART" id="SM00838">
    <property type="entry name" value="EFG_C"/>
    <property type="match status" value="1"/>
</dbReference>
<dbReference type="InterPro" id="IPR000640">
    <property type="entry name" value="EFG_V-like"/>
</dbReference>
<dbReference type="Gene3D" id="3.30.70.240">
    <property type="match status" value="1"/>
</dbReference>
<keyword evidence="4" id="KW-0690">Ribosome biogenesis</keyword>
<dbReference type="CDD" id="cd01891">
    <property type="entry name" value="TypA_BipA"/>
    <property type="match status" value="1"/>
</dbReference>
<dbReference type="Gene3D" id="2.40.30.10">
    <property type="entry name" value="Translation factors"/>
    <property type="match status" value="1"/>
</dbReference>
<keyword evidence="4" id="KW-0694">RNA-binding</keyword>
<dbReference type="FunFam" id="3.30.70.870:FF:000003">
    <property type="entry name" value="GTP-binding protein TypA"/>
    <property type="match status" value="1"/>
</dbReference>
<dbReference type="Pfam" id="PF21018">
    <property type="entry name" value="BipA_C"/>
    <property type="match status" value="1"/>
</dbReference>
<dbReference type="GO" id="GO:0019843">
    <property type="term" value="F:rRNA binding"/>
    <property type="evidence" value="ECO:0007669"/>
    <property type="project" value="UniProtKB-KW"/>
</dbReference>
<dbReference type="FunFam" id="3.40.50.300:FF:000055">
    <property type="entry name" value="GTP-binding protein TypA"/>
    <property type="match status" value="1"/>
</dbReference>
<dbReference type="GO" id="GO:0005525">
    <property type="term" value="F:GTP binding"/>
    <property type="evidence" value="ECO:0007669"/>
    <property type="project" value="UniProtKB-UniRule"/>
</dbReference>
<dbReference type="InterPro" id="IPR006298">
    <property type="entry name" value="BipA"/>
</dbReference>
<dbReference type="InterPro" id="IPR035647">
    <property type="entry name" value="EFG_III/V"/>
</dbReference>
<feature type="binding site" evidence="4">
    <location>
        <begin position="129"/>
        <end position="132"/>
    </location>
    <ligand>
        <name>GTP</name>
        <dbReference type="ChEBI" id="CHEBI:37565"/>
    </ligand>
</feature>
<evidence type="ECO:0000313" key="7">
    <source>
        <dbReference type="Proteomes" id="UP000005139"/>
    </source>
</evidence>
<comment type="subcellular location">
    <subcellularLocation>
        <location evidence="4">Cytoplasm</location>
    </subcellularLocation>
    <text evidence="4">Binds to ribosomes.</text>
</comment>
<comment type="similarity">
    <text evidence="4">Belongs to the TRAFAC class translation factor GTPase superfamily. Classic translation factor GTPase family. BipA subfamily.</text>
</comment>
<keyword evidence="4" id="KW-0378">Hydrolase</keyword>
<organism evidence="6 7">
    <name type="scientific">Thermosinus carboxydivorans Nor1</name>
    <dbReference type="NCBI Taxonomy" id="401526"/>
    <lineage>
        <taxon>Bacteria</taxon>
        <taxon>Bacillati</taxon>
        <taxon>Bacillota</taxon>
        <taxon>Negativicutes</taxon>
        <taxon>Selenomonadales</taxon>
        <taxon>Sporomusaceae</taxon>
        <taxon>Thermosinus</taxon>
    </lineage>
</organism>
<dbReference type="SUPFAM" id="SSF54980">
    <property type="entry name" value="EF-G C-terminal domain-like"/>
    <property type="match status" value="2"/>
</dbReference>
<dbReference type="NCBIfam" id="TIGR00231">
    <property type="entry name" value="small_GTP"/>
    <property type="match status" value="1"/>
</dbReference>
<dbReference type="HAMAP" id="MF_00849">
    <property type="entry name" value="BipA"/>
    <property type="match status" value="1"/>
</dbReference>
<dbReference type="SUPFAM" id="SSF52540">
    <property type="entry name" value="P-loop containing nucleoside triphosphate hydrolases"/>
    <property type="match status" value="1"/>
</dbReference>
<dbReference type="CDD" id="cd03691">
    <property type="entry name" value="BipA_TypA_II"/>
    <property type="match status" value="1"/>
</dbReference>
<dbReference type="FunFam" id="2.40.50.250:FF:000001">
    <property type="entry name" value="GTP-binding protein TypA"/>
    <property type="match status" value="1"/>
</dbReference>
<dbReference type="Pfam" id="PF00009">
    <property type="entry name" value="GTP_EFTU"/>
    <property type="match status" value="1"/>
</dbReference>
<dbReference type="Gene3D" id="3.30.70.870">
    <property type="entry name" value="Elongation Factor G (Translational Gtpase), domain 3"/>
    <property type="match status" value="1"/>
</dbReference>
<dbReference type="PANTHER" id="PTHR42908:SF8">
    <property type="entry name" value="TR-TYPE G DOMAIN-CONTAINING PROTEIN"/>
    <property type="match status" value="1"/>
</dbReference>
<name>A1HPG5_9FIRM</name>
<dbReference type="eggNOG" id="COG1217">
    <property type="taxonomic scope" value="Bacteria"/>
</dbReference>
<dbReference type="InterPro" id="IPR009000">
    <property type="entry name" value="Transl_B-barrel_sf"/>
</dbReference>
<comment type="catalytic activity">
    <reaction evidence="3 4">
        <text>GTP + H2O = GDP + phosphate + H(+)</text>
        <dbReference type="Rhea" id="RHEA:19669"/>
        <dbReference type="ChEBI" id="CHEBI:15377"/>
        <dbReference type="ChEBI" id="CHEBI:15378"/>
        <dbReference type="ChEBI" id="CHEBI:37565"/>
        <dbReference type="ChEBI" id="CHEBI:43474"/>
        <dbReference type="ChEBI" id="CHEBI:58189"/>
    </reaction>
</comment>
<dbReference type="GO" id="GO:1990904">
    <property type="term" value="C:ribonucleoprotein complex"/>
    <property type="evidence" value="ECO:0007669"/>
    <property type="project" value="TreeGrafter"/>
</dbReference>
<dbReference type="GO" id="GO:0000049">
    <property type="term" value="F:tRNA binding"/>
    <property type="evidence" value="ECO:0007669"/>
    <property type="project" value="UniProtKB-KW"/>
</dbReference>